<feature type="compositionally biased region" description="Pro residues" evidence="3">
    <location>
        <begin position="75"/>
        <end position="127"/>
    </location>
</feature>
<organism evidence="4 5">
    <name type="scientific">Cymbomonas tetramitiformis</name>
    <dbReference type="NCBI Taxonomy" id="36881"/>
    <lineage>
        <taxon>Eukaryota</taxon>
        <taxon>Viridiplantae</taxon>
        <taxon>Chlorophyta</taxon>
        <taxon>Pyramimonadophyceae</taxon>
        <taxon>Pyramimonadales</taxon>
        <taxon>Pyramimonadaceae</taxon>
        <taxon>Cymbomonas</taxon>
    </lineage>
</organism>
<dbReference type="InterPro" id="IPR037359">
    <property type="entry name" value="NST/OST"/>
</dbReference>
<feature type="binding site" evidence="2">
    <location>
        <position position="571"/>
    </location>
    <ligand>
        <name>3'-phosphoadenylyl sulfate</name>
        <dbReference type="ChEBI" id="CHEBI:58339"/>
    </ligand>
</feature>
<proteinExistence type="predicted"/>
<evidence type="ECO:0000313" key="5">
    <source>
        <dbReference type="Proteomes" id="UP001190700"/>
    </source>
</evidence>
<accession>A0AAE0GHZ4</accession>
<feature type="region of interest" description="Disordered" evidence="3">
    <location>
        <begin position="67"/>
        <end position="130"/>
    </location>
</feature>
<protein>
    <recommendedName>
        <fullName evidence="6">Sulfotransferase</fullName>
    </recommendedName>
</protein>
<dbReference type="PANTHER" id="PTHR10605">
    <property type="entry name" value="HEPARAN SULFATE SULFOTRANSFERASE"/>
    <property type="match status" value="1"/>
</dbReference>
<dbReference type="SUPFAM" id="SSF52540">
    <property type="entry name" value="P-loop containing nucleoside triphosphate hydrolases"/>
    <property type="match status" value="2"/>
</dbReference>
<keyword evidence="1" id="KW-0808">Transferase</keyword>
<dbReference type="Gene3D" id="3.40.50.300">
    <property type="entry name" value="P-loop containing nucleotide triphosphate hydrolases"/>
    <property type="match status" value="2"/>
</dbReference>
<dbReference type="PRINTS" id="PR01217">
    <property type="entry name" value="PRICHEXTENSN"/>
</dbReference>
<dbReference type="GO" id="GO:0008146">
    <property type="term" value="F:sulfotransferase activity"/>
    <property type="evidence" value="ECO:0007669"/>
    <property type="project" value="InterPro"/>
</dbReference>
<keyword evidence="5" id="KW-1185">Reference proteome</keyword>
<comment type="caution">
    <text evidence="4">The sequence shown here is derived from an EMBL/GenBank/DDBJ whole genome shotgun (WGS) entry which is preliminary data.</text>
</comment>
<dbReference type="PANTHER" id="PTHR10605:SF56">
    <property type="entry name" value="BIFUNCTIONAL HEPARAN SULFATE N-DEACETYLASE_N-SULFOTRANSFERASE"/>
    <property type="match status" value="1"/>
</dbReference>
<sequence>MGNGQNMLVRFSYTRSKSKVEGQGYFSRVYNSHAAFNANAKAEQPHQITEKIPPAVPSFTPCLSTQACSSTLPSPLIPPPVDPPLPLPPPPPLPPPLPPSPSPPVPPPQPPPNPSPPLPPSPSPPPSRYSQAMEKLHSLMLNRTGSLTLPYPPIPPPGNPPLPLPPPPPLPPPLPPSPSPPVPPPQPPPNPSPPLPPSPSPPPSRYSQAMEKLHSLMRNRTGGGNEEVEFTNKGTPKISVQGTTYEFGSARAFLRPRFMLIGAQKAGSSSLWNYMRLHPQVLGPRELGRRGRWKSIKELMYFAVISSSERLAPHVCFHLVWFSSAFACAATWNTAQQLFLLTATWNTAQQLFLLTATWNTAQQLFLLAATWNTAQQLFLLAATWNTAQQLFLLTATWNTAQQLFLLTATWNTAQQLFLLAATWNTAQQLFLLAASWNTAQQLFLLTATWNTAQQLFLLTATWNTAQQLFLLTATGQSAVQPGCRNTHCSTVRDSVPVCQRNGDVNPQGYLTKFPEVANLRETHGDSAETFVTGEWSTTYLACPCCPELIHRILPDVRLIVLLRDPIVRSLSRFKEQQAVHKVSKEVTGAHAALHRFVLGHSFRSYTKERLKLTQSCLEGAAALAESRRLAKAVQCAFDDNIFGWSLYSLLLRNYLQYFPRSSLLLLTTEELLAAPLQVMRKVEAHIGIGPHHYNHTEIQTQFNVAGSYGWTNKPQSTLVTSGKRPASSVEAGHDAMMQGQRPKLQSFFAPHNAALQALLVNTSIAHWGIIS</sequence>
<dbReference type="InterPro" id="IPR027417">
    <property type="entry name" value="P-loop_NTPase"/>
</dbReference>
<evidence type="ECO:0000256" key="3">
    <source>
        <dbReference type="SAM" id="MobiDB-lite"/>
    </source>
</evidence>
<dbReference type="EMBL" id="LGRX02005385">
    <property type="protein sequence ID" value="KAK3278545.1"/>
    <property type="molecule type" value="Genomic_DNA"/>
</dbReference>
<reference evidence="4 5" key="1">
    <citation type="journal article" date="2015" name="Genome Biol. Evol.">
        <title>Comparative Genomics of a Bacterivorous Green Alga Reveals Evolutionary Causalities and Consequences of Phago-Mixotrophic Mode of Nutrition.</title>
        <authorList>
            <person name="Burns J.A."/>
            <person name="Paasch A."/>
            <person name="Narechania A."/>
            <person name="Kim E."/>
        </authorList>
    </citation>
    <scope>NUCLEOTIDE SEQUENCE [LARGE SCALE GENOMIC DNA]</scope>
    <source>
        <strain evidence="4 5">PLY_AMNH</strain>
    </source>
</reference>
<evidence type="ECO:0008006" key="6">
    <source>
        <dbReference type="Google" id="ProtNLM"/>
    </source>
</evidence>
<evidence type="ECO:0000313" key="4">
    <source>
        <dbReference type="EMBL" id="KAK3278545.1"/>
    </source>
</evidence>
<evidence type="ECO:0000256" key="1">
    <source>
        <dbReference type="ARBA" id="ARBA00022679"/>
    </source>
</evidence>
<feature type="binding site" evidence="2">
    <location>
        <position position="563"/>
    </location>
    <ligand>
        <name>3'-phosphoadenylyl sulfate</name>
        <dbReference type="ChEBI" id="CHEBI:58339"/>
    </ligand>
</feature>
<dbReference type="Proteomes" id="UP001190700">
    <property type="component" value="Unassembled WGS sequence"/>
</dbReference>
<feature type="region of interest" description="Disordered" evidence="3">
    <location>
        <begin position="145"/>
        <end position="207"/>
    </location>
</feature>
<feature type="compositionally biased region" description="Pro residues" evidence="3">
    <location>
        <begin position="150"/>
        <end position="204"/>
    </location>
</feature>
<evidence type="ECO:0000256" key="2">
    <source>
        <dbReference type="PIRSR" id="PIRSR637359-2"/>
    </source>
</evidence>
<gene>
    <name evidence="4" type="ORF">CYMTET_13524</name>
</gene>
<dbReference type="AlphaFoldDB" id="A0AAE0GHZ4"/>
<name>A0AAE0GHZ4_9CHLO</name>